<organism evidence="1 2">
    <name type="scientific">Novosphingobium ovatum</name>
    <dbReference type="NCBI Taxonomy" id="1908523"/>
    <lineage>
        <taxon>Bacteria</taxon>
        <taxon>Pseudomonadati</taxon>
        <taxon>Pseudomonadota</taxon>
        <taxon>Alphaproteobacteria</taxon>
        <taxon>Sphingomonadales</taxon>
        <taxon>Sphingomonadaceae</taxon>
        <taxon>Novosphingobium</taxon>
    </lineage>
</organism>
<comment type="caution">
    <text evidence="1">The sequence shown here is derived from an EMBL/GenBank/DDBJ whole genome shotgun (WGS) entry which is preliminary data.</text>
</comment>
<evidence type="ECO:0000313" key="1">
    <source>
        <dbReference type="EMBL" id="NBC36258.1"/>
    </source>
</evidence>
<dbReference type="RefSeq" id="WP_161717485.1">
    <property type="nucleotide sequence ID" value="NZ_JAAAPO010000002.1"/>
</dbReference>
<dbReference type="EMBL" id="JAAAPO010000002">
    <property type="protein sequence ID" value="NBC36258.1"/>
    <property type="molecule type" value="Genomic_DNA"/>
</dbReference>
<evidence type="ECO:0000313" key="2">
    <source>
        <dbReference type="Proteomes" id="UP000753724"/>
    </source>
</evidence>
<name>A0ABW9XCL4_9SPHN</name>
<reference evidence="2" key="1">
    <citation type="submission" date="2020-01" db="EMBL/GenBank/DDBJ databases">
        <title>Sphingomonas sp. strain CSW-10.</title>
        <authorList>
            <person name="Chen W.-M."/>
        </authorList>
    </citation>
    <scope>NUCLEOTIDE SEQUENCE [LARGE SCALE GENOMIC DNA]</scope>
    <source>
        <strain evidence="2">FSY-8</strain>
    </source>
</reference>
<dbReference type="Proteomes" id="UP000753724">
    <property type="component" value="Unassembled WGS sequence"/>
</dbReference>
<proteinExistence type="predicted"/>
<gene>
    <name evidence="1" type="ORF">GTZ99_06765</name>
</gene>
<accession>A0ABW9XCL4</accession>
<sequence length="109" mass="12005">MTDIPDFSRFQTERPALAHLPGAAALSLPVEVRQSSHAWRRVQLRQLAPGGFCIDGPVPLDVTQLLRIRLPGLQVLSARIVDASLASVLCHFVDPLHPAVFDHLVQTLR</sequence>
<keyword evidence="2" id="KW-1185">Reference proteome</keyword>
<protein>
    <submittedName>
        <fullName evidence="1">PilZ domain-containing protein</fullName>
    </submittedName>
</protein>